<gene>
    <name evidence="1" type="ORF">PQ455_05440</name>
</gene>
<evidence type="ECO:0000313" key="2">
    <source>
        <dbReference type="Proteomes" id="UP001220395"/>
    </source>
</evidence>
<proteinExistence type="predicted"/>
<dbReference type="RefSeq" id="WP_273689933.1">
    <property type="nucleotide sequence ID" value="NZ_CP117411.1"/>
</dbReference>
<accession>A0ABY7TN95</accession>
<evidence type="ECO:0008006" key="3">
    <source>
        <dbReference type="Google" id="ProtNLM"/>
    </source>
</evidence>
<reference evidence="1 2" key="1">
    <citation type="submission" date="2023-02" db="EMBL/GenBank/DDBJ databases">
        <title>Genome sequence of Sphingomonas naphthae.</title>
        <authorList>
            <person name="Kim S."/>
            <person name="Heo J."/>
            <person name="Kwon S.-W."/>
        </authorList>
    </citation>
    <scope>NUCLEOTIDE SEQUENCE [LARGE SCALE GENOMIC DNA]</scope>
    <source>
        <strain evidence="1 2">KACC 18716</strain>
    </source>
</reference>
<organism evidence="1 2">
    <name type="scientific">Sphingomonas naphthae</name>
    <dbReference type="NCBI Taxonomy" id="1813468"/>
    <lineage>
        <taxon>Bacteria</taxon>
        <taxon>Pseudomonadati</taxon>
        <taxon>Pseudomonadota</taxon>
        <taxon>Alphaproteobacteria</taxon>
        <taxon>Sphingomonadales</taxon>
        <taxon>Sphingomonadaceae</taxon>
        <taxon>Sphingomonas</taxon>
    </lineage>
</organism>
<name>A0ABY7TN95_9SPHN</name>
<sequence>MKREKTPRIPTAEEFSAYRGAHCHQLWARVGPDWTCPCCKRSKFQILRWTMRFPRTAERFEDWMAGLHEHHDHARSWDGIGVARFHPTVLCDQCNAADGAAKRRLKLPEYFSFSPMEIAQFVTATPHGKHVIDLASAERIYRSLRGADLVAFR</sequence>
<dbReference type="Proteomes" id="UP001220395">
    <property type="component" value="Chromosome"/>
</dbReference>
<protein>
    <recommendedName>
        <fullName evidence="3">HNH endonuclease</fullName>
    </recommendedName>
</protein>
<dbReference type="EMBL" id="CP117411">
    <property type="protein sequence ID" value="WCT74674.1"/>
    <property type="molecule type" value="Genomic_DNA"/>
</dbReference>
<keyword evidence="2" id="KW-1185">Reference proteome</keyword>
<evidence type="ECO:0000313" key="1">
    <source>
        <dbReference type="EMBL" id="WCT74674.1"/>
    </source>
</evidence>